<proteinExistence type="predicted"/>
<gene>
    <name evidence="1" type="ordered locus">Ahos_0366</name>
</gene>
<dbReference type="Proteomes" id="UP000008458">
    <property type="component" value="Chromosome"/>
</dbReference>
<dbReference type="AlphaFoldDB" id="F4B5P2"/>
<reference evidence="1 2" key="1">
    <citation type="journal article" date="2011" name="Extremophiles">
        <title>Genomic analysis of Acidianus hospitalis W1 a host for studying crenarchaeal virus and plasmid life cycles.</title>
        <authorList>
            <person name="You X.Y."/>
            <person name="Liu C."/>
            <person name="Wang S.Y."/>
            <person name="Jiang C.Y."/>
            <person name="Shah S.A."/>
            <person name="Prangishvili D."/>
            <person name="She Q."/>
            <person name="Liu S.J."/>
            <person name="Garrett R.A."/>
        </authorList>
    </citation>
    <scope>NUCLEOTIDE SEQUENCE [LARGE SCALE GENOMIC DNA]</scope>
    <source>
        <strain evidence="1 2">W1</strain>
    </source>
</reference>
<dbReference type="KEGG" id="aho:Ahos_0366"/>
<dbReference type="HOGENOM" id="CLU_2055925_0_0_2"/>
<accession>F4B5P2</accession>
<name>F4B5P2_ACIHW</name>
<sequence length="119" mass="13552">MDYKRKGVEDICKIKKDFAYSNNQDGKLTKSLIRKIFDMINDSQNLSSIIPDLAYLAARNKGLSNDTELGRFIISLLNLIRQQPRDNVVKYVEGAVMAVYIIEEAQSNDLDPFKFLDCG</sequence>
<evidence type="ECO:0000313" key="2">
    <source>
        <dbReference type="Proteomes" id="UP000008458"/>
    </source>
</evidence>
<protein>
    <submittedName>
        <fullName evidence="1">CRISPR-associated protein, Csm2</fullName>
    </submittedName>
</protein>
<organism evidence="1 2">
    <name type="scientific">Acidianus hospitalis (strain W1)</name>
    <dbReference type="NCBI Taxonomy" id="933801"/>
    <lineage>
        <taxon>Archaea</taxon>
        <taxon>Thermoproteota</taxon>
        <taxon>Thermoprotei</taxon>
        <taxon>Sulfolobales</taxon>
        <taxon>Sulfolobaceae</taxon>
        <taxon>Acidianus</taxon>
    </lineage>
</organism>
<evidence type="ECO:0000313" key="1">
    <source>
        <dbReference type="EMBL" id="AEE93257.1"/>
    </source>
</evidence>
<dbReference type="EMBL" id="CP002535">
    <property type="protein sequence ID" value="AEE93257.1"/>
    <property type="molecule type" value="Genomic_DNA"/>
</dbReference>
<dbReference type="STRING" id="933801.Ahos_0366"/>
<reference key="2">
    <citation type="journal article" date="2011" name="Extremophiles">
        <title>Genomic analyses of Acidianus hospitalis W1 a host for studying crenarchaeal virus and plasmid life cycles.</title>
        <authorList>
            <person name="You X.Y."/>
            <person name="Liu C."/>
            <person name="Wang S.Y."/>
            <person name="Jiang C.Y."/>
            <person name="Shah S.A."/>
            <person name="Prangishvili D."/>
            <person name="Liu S.J."/>
            <person name="Garrett R.A."/>
        </authorList>
    </citation>
    <scope>NUCLEOTIDE SEQUENCE</scope>
    <source>
        <strain>W1</strain>
    </source>
</reference>
<keyword evidence="2" id="KW-1185">Reference proteome</keyword>